<sequence length="29" mass="2819">MRQDGIKGDLGSVLGPCAGSVRATGQGTS</sequence>
<proteinExistence type="predicted"/>
<evidence type="ECO:0000256" key="1">
    <source>
        <dbReference type="SAM" id="MobiDB-lite"/>
    </source>
</evidence>
<keyword evidence="3" id="KW-1185">Reference proteome</keyword>
<evidence type="ECO:0000313" key="2">
    <source>
        <dbReference type="EMBL" id="TQM78334.1"/>
    </source>
</evidence>
<organism evidence="2 3">
    <name type="scientific">Saccharothrix saharensis</name>
    <dbReference type="NCBI Taxonomy" id="571190"/>
    <lineage>
        <taxon>Bacteria</taxon>
        <taxon>Bacillati</taxon>
        <taxon>Actinomycetota</taxon>
        <taxon>Actinomycetes</taxon>
        <taxon>Pseudonocardiales</taxon>
        <taxon>Pseudonocardiaceae</taxon>
        <taxon>Saccharothrix</taxon>
    </lineage>
</organism>
<feature type="region of interest" description="Disordered" evidence="1">
    <location>
        <begin position="1"/>
        <end position="29"/>
    </location>
</feature>
<gene>
    <name evidence="2" type="ORF">FHX81_0596</name>
</gene>
<dbReference type="AlphaFoldDB" id="A0A543J663"/>
<protein>
    <submittedName>
        <fullName evidence="2">Uncharacterized protein</fullName>
    </submittedName>
</protein>
<dbReference type="EMBL" id="VFPP01000001">
    <property type="protein sequence ID" value="TQM78334.1"/>
    <property type="molecule type" value="Genomic_DNA"/>
</dbReference>
<accession>A0A543J663</accession>
<name>A0A543J663_9PSEU</name>
<comment type="caution">
    <text evidence="2">The sequence shown here is derived from an EMBL/GenBank/DDBJ whole genome shotgun (WGS) entry which is preliminary data.</text>
</comment>
<evidence type="ECO:0000313" key="3">
    <source>
        <dbReference type="Proteomes" id="UP000316628"/>
    </source>
</evidence>
<reference evidence="2 3" key="1">
    <citation type="submission" date="2019-06" db="EMBL/GenBank/DDBJ databases">
        <title>Sequencing the genomes of 1000 actinobacteria strains.</title>
        <authorList>
            <person name="Klenk H.-P."/>
        </authorList>
    </citation>
    <scope>NUCLEOTIDE SEQUENCE [LARGE SCALE GENOMIC DNA]</scope>
    <source>
        <strain evidence="2 3">DSM 45456</strain>
    </source>
</reference>
<dbReference type="Proteomes" id="UP000316628">
    <property type="component" value="Unassembled WGS sequence"/>
</dbReference>